<accession>A0ABT3CS58</accession>
<evidence type="ECO:0008006" key="4">
    <source>
        <dbReference type="Google" id="ProtNLM"/>
    </source>
</evidence>
<comment type="caution">
    <text evidence="2">The sequence shown here is derived from an EMBL/GenBank/DDBJ whole genome shotgun (WGS) entry which is preliminary data.</text>
</comment>
<proteinExistence type="predicted"/>
<dbReference type="EMBL" id="JAOYOD010000001">
    <property type="protein sequence ID" value="MCV9386540.1"/>
    <property type="molecule type" value="Genomic_DNA"/>
</dbReference>
<feature type="chain" id="PRO_5045209227" description="Phosphate-selective porin O and P" evidence="1">
    <location>
        <begin position="24"/>
        <end position="430"/>
    </location>
</feature>
<sequence length="430" mass="48069">MKTHNLKFIFTLAIMLVASLGFAQRSEIQYYRYNDQRGINVFETSKDNDVAFDGIKVRVGGDFNLQFQGISQSNYIDAPATGSLIELSNNFNLPSANLNLDVQLYDGLRLHMRTYLSSRHHTEAYVKGGYLQIDKLEFIQPGFLSGLMDFTTIKVGMDDINYGDTHFRRSDNANTIFNPFVGNYLMDAFTTEPYLEVTVQPADFIGVIGFTNGRLNQSPTPGDDGFVFYAKLGYDNQINDDLRIRLTGSVYNSSDKGTRDYLYLADRAGANYFSVMSYNTLDANGNPTVKKNDFGGRVNPGFAYHTAFQIAPFVKFKGLEFFGVYELSSNGNSDIGGSYTQLGAEALYRFGKDEKFYAGGRFNSVTGNKTDVAADEDVKRFNIGAGWFLTKNVMTKLEYVKQTYEGDAFNGSIFQDAEFDGIVLEATIAF</sequence>
<reference evidence="2 3" key="1">
    <citation type="submission" date="2022-10" db="EMBL/GenBank/DDBJ databases">
        <title>Comparative genomics and taxonomic characterization of three novel marine species of genus Reichenbachiella exhibiting antioxidant and polysaccharide degradation activities.</title>
        <authorList>
            <person name="Muhammad N."/>
            <person name="Lee Y.-J."/>
            <person name="Ko J."/>
            <person name="Kim S.-G."/>
        </authorList>
    </citation>
    <scope>NUCLEOTIDE SEQUENCE [LARGE SCALE GENOMIC DNA]</scope>
    <source>
        <strain evidence="2 3">ABR2-5</strain>
    </source>
</reference>
<organism evidence="2 3">
    <name type="scientific">Reichenbachiella ulvae</name>
    <dbReference type="NCBI Taxonomy" id="2980104"/>
    <lineage>
        <taxon>Bacteria</taxon>
        <taxon>Pseudomonadati</taxon>
        <taxon>Bacteroidota</taxon>
        <taxon>Cytophagia</taxon>
        <taxon>Cytophagales</taxon>
        <taxon>Reichenbachiellaceae</taxon>
        <taxon>Reichenbachiella</taxon>
    </lineage>
</organism>
<dbReference type="Proteomes" id="UP001300692">
    <property type="component" value="Unassembled WGS sequence"/>
</dbReference>
<evidence type="ECO:0000313" key="3">
    <source>
        <dbReference type="Proteomes" id="UP001300692"/>
    </source>
</evidence>
<feature type="signal peptide" evidence="1">
    <location>
        <begin position="1"/>
        <end position="23"/>
    </location>
</feature>
<dbReference type="RefSeq" id="WP_264137347.1">
    <property type="nucleotide sequence ID" value="NZ_JAOYOD010000001.1"/>
</dbReference>
<protein>
    <recommendedName>
        <fullName evidence="4">Phosphate-selective porin O and P</fullName>
    </recommendedName>
</protein>
<evidence type="ECO:0000313" key="2">
    <source>
        <dbReference type="EMBL" id="MCV9386540.1"/>
    </source>
</evidence>
<dbReference type="SUPFAM" id="SSF56935">
    <property type="entry name" value="Porins"/>
    <property type="match status" value="1"/>
</dbReference>
<keyword evidence="3" id="KW-1185">Reference proteome</keyword>
<evidence type="ECO:0000256" key="1">
    <source>
        <dbReference type="SAM" id="SignalP"/>
    </source>
</evidence>
<gene>
    <name evidence="2" type="ORF">N7U62_07700</name>
</gene>
<keyword evidence="1" id="KW-0732">Signal</keyword>
<name>A0ABT3CS58_9BACT</name>